<dbReference type="GO" id="GO:0016020">
    <property type="term" value="C:membrane"/>
    <property type="evidence" value="ECO:0007669"/>
    <property type="project" value="InterPro"/>
</dbReference>
<keyword evidence="3 8" id="KW-0479">Metal-binding</keyword>
<feature type="region of interest" description="Disordered" evidence="9">
    <location>
        <begin position="286"/>
        <end position="310"/>
    </location>
</feature>
<keyword evidence="13" id="KW-1185">Reference proteome</keyword>
<dbReference type="EMBL" id="CAADRA010005154">
    <property type="protein sequence ID" value="VFT86153.1"/>
    <property type="molecule type" value="Genomic_DNA"/>
</dbReference>
<keyword evidence="5 8" id="KW-0862">Zinc</keyword>
<evidence type="ECO:0000256" key="4">
    <source>
        <dbReference type="ARBA" id="ARBA00022801"/>
    </source>
</evidence>
<dbReference type="Gene3D" id="2.10.55.10">
    <property type="entry name" value="Leishmanolysin domain 3"/>
    <property type="match status" value="1"/>
</dbReference>
<feature type="active site" evidence="7">
    <location>
        <position position="261"/>
    </location>
</feature>
<protein>
    <submittedName>
        <fullName evidence="12">Aste57867_9270 protein</fullName>
    </submittedName>
</protein>
<dbReference type="Gene3D" id="3.90.132.10">
    <property type="entry name" value="Leishmanolysin , domain 2"/>
    <property type="match status" value="1"/>
</dbReference>
<evidence type="ECO:0000256" key="3">
    <source>
        <dbReference type="ARBA" id="ARBA00022723"/>
    </source>
</evidence>
<dbReference type="SUPFAM" id="SSF55486">
    <property type="entry name" value="Metalloproteases ('zincins'), catalytic domain"/>
    <property type="match status" value="1"/>
</dbReference>
<reference evidence="11" key="2">
    <citation type="submission" date="2019-06" db="EMBL/GenBank/DDBJ databases">
        <title>Genomics analysis of Aphanomyces spp. identifies a new class of oomycete effector associated with host adaptation.</title>
        <authorList>
            <person name="Gaulin E."/>
        </authorList>
    </citation>
    <scope>NUCLEOTIDE SEQUENCE</scope>
    <source>
        <strain evidence="11">CBS 578.67</strain>
    </source>
</reference>
<reference evidence="12 13" key="1">
    <citation type="submission" date="2019-03" db="EMBL/GenBank/DDBJ databases">
        <authorList>
            <person name="Gaulin E."/>
            <person name="Dumas B."/>
        </authorList>
    </citation>
    <scope>NUCLEOTIDE SEQUENCE [LARGE SCALE GENOMIC DNA]</scope>
    <source>
        <strain evidence="12">CBS 568.67</strain>
    </source>
</reference>
<feature type="region of interest" description="Disordered" evidence="9">
    <location>
        <begin position="881"/>
        <end position="910"/>
    </location>
</feature>
<comment type="cofactor">
    <cofactor evidence="8">
        <name>Zn(2+)</name>
        <dbReference type="ChEBI" id="CHEBI:29105"/>
    </cofactor>
    <text evidence="8">Binds 1 zinc ion per subunit.</text>
</comment>
<proteinExistence type="inferred from homology"/>
<feature type="binding site" evidence="8">
    <location>
        <position position="260"/>
    </location>
    <ligand>
        <name>Zn(2+)</name>
        <dbReference type="ChEBI" id="CHEBI:29105"/>
        <note>catalytic</note>
    </ligand>
</feature>
<feature type="binding site" evidence="8">
    <location>
        <position position="264"/>
    </location>
    <ligand>
        <name>Zn(2+)</name>
        <dbReference type="ChEBI" id="CHEBI:29105"/>
        <note>catalytic</note>
    </ligand>
</feature>
<feature type="compositionally biased region" description="Low complexity" evidence="9">
    <location>
        <begin position="763"/>
        <end position="866"/>
    </location>
</feature>
<evidence type="ECO:0000256" key="9">
    <source>
        <dbReference type="SAM" id="MobiDB-lite"/>
    </source>
</evidence>
<dbReference type="GO" id="GO:0007155">
    <property type="term" value="P:cell adhesion"/>
    <property type="evidence" value="ECO:0007669"/>
    <property type="project" value="InterPro"/>
</dbReference>
<evidence type="ECO:0000313" key="13">
    <source>
        <dbReference type="Proteomes" id="UP000332933"/>
    </source>
</evidence>
<keyword evidence="10" id="KW-0732">Signal</keyword>
<dbReference type="EMBL" id="VJMH01005133">
    <property type="protein sequence ID" value="KAF0700216.1"/>
    <property type="molecule type" value="Genomic_DNA"/>
</dbReference>
<name>A0A485KMV9_9STRA</name>
<evidence type="ECO:0000256" key="8">
    <source>
        <dbReference type="PIRSR" id="PIRSR601577-2"/>
    </source>
</evidence>
<evidence type="ECO:0000256" key="1">
    <source>
        <dbReference type="ARBA" id="ARBA00005860"/>
    </source>
</evidence>
<evidence type="ECO:0000256" key="6">
    <source>
        <dbReference type="ARBA" id="ARBA00023049"/>
    </source>
</evidence>
<dbReference type="GO" id="GO:0005737">
    <property type="term" value="C:cytoplasm"/>
    <property type="evidence" value="ECO:0007669"/>
    <property type="project" value="TreeGrafter"/>
</dbReference>
<dbReference type="GO" id="GO:0006508">
    <property type="term" value="P:proteolysis"/>
    <property type="evidence" value="ECO:0007669"/>
    <property type="project" value="UniProtKB-KW"/>
</dbReference>
<evidence type="ECO:0000313" key="12">
    <source>
        <dbReference type="EMBL" id="VFT86153.1"/>
    </source>
</evidence>
<keyword evidence="2" id="KW-0645">Protease</keyword>
<accession>A0A485KMV9</accession>
<comment type="similarity">
    <text evidence="1">Belongs to the peptidase M8 family.</text>
</comment>
<feature type="region of interest" description="Disordered" evidence="9">
    <location>
        <begin position="703"/>
        <end position="866"/>
    </location>
</feature>
<dbReference type="InterPro" id="IPR001577">
    <property type="entry name" value="Peptidase_M8"/>
</dbReference>
<dbReference type="Proteomes" id="UP000332933">
    <property type="component" value="Unassembled WGS sequence"/>
</dbReference>
<dbReference type="GO" id="GO:0004222">
    <property type="term" value="F:metalloendopeptidase activity"/>
    <property type="evidence" value="ECO:0007669"/>
    <property type="project" value="InterPro"/>
</dbReference>
<keyword evidence="4" id="KW-0378">Hydrolase</keyword>
<gene>
    <name evidence="12" type="primary">Aste57867_9270</name>
    <name evidence="11" type="ORF">As57867_009234</name>
    <name evidence="12" type="ORF">ASTE57867_9270</name>
</gene>
<sequence length="926" mass="95348">MVVPPWVVVAVMVAAASGAAAPPLPPPAVCVHDELLDSVTTTSFPVGYDNHPFDSREADDDNDRHRILTGTSSSASYAPLRFVAYYDTTTLSALPASQNSFLQQYIVPAAMNYWTKALVVVPVTSNLFAAAPCTSVWGTSPPICASMSSTPAMCVEQPIPTTHFAPTRVCTTCSDNTCASDACTTFGAGNTGVPNADMVMYIRANTTTQCKANVLAYAATCQRDQYDRPTFGTINFCPNYIDTNATSGPAFDRQVMTAAHEFGHALGFSAASFPLMRLADGTPRSPRAGGTLTGSVAPNTGKCADNSTTTSSAVPSNSTVVYATQRGHSVSLLTTSTALAFARAHFNCPSLAGVEIENGDPGCLGSHWEERLYGPELMTPVIDYRNTISGLTLAYFQDTGWYQANFTAAMPLYWGNNQGCAFTTNNCINPTTPGNSTVVSLDADVYCTAATEACSADTLSRSQCSVTSSYSSALSTSYQYFPGVPTKGGTNSFGDYCPINRAYTQGDCIDAANLLVLPNYNVTPFGEIYGASSHCAMMTLTRTQMYGYSISNRYAGCYPMTCSVDSVTHVPTVFITAATGIGTKVTVSCTTKGQQVAVPGFNGALTCPDPFVLCDVARCTTCASSAMCINGQCYPTPTMTPAPTPQAITQAPTAPPTTTLGATTTVAPSPCPPSTTVCSTIAPTPEATAPVPTAQATTTFVATTSVAPPPSPPTTTGGITPTPTTTTTLPPAPCTNAPTPETTAPTSTTSVASTTQVPPPSPTATVGPTPSSTTTPASSTNTPTPEASTPTTPATTSENTTTVTPSPTTTIGATPTPTATTTLIPLSSTNASAPEPTTQAPTAPGTTTLATTTPPSPPNTTVGTAFAPTTTTVTNTLLPNLTNATANPTEPPPTNTSTPPPHASTQPSRISMSATALAVSVLVCLS</sequence>
<evidence type="ECO:0000313" key="11">
    <source>
        <dbReference type="EMBL" id="KAF0700216.1"/>
    </source>
</evidence>
<organism evidence="12 13">
    <name type="scientific">Aphanomyces stellatus</name>
    <dbReference type="NCBI Taxonomy" id="120398"/>
    <lineage>
        <taxon>Eukaryota</taxon>
        <taxon>Sar</taxon>
        <taxon>Stramenopiles</taxon>
        <taxon>Oomycota</taxon>
        <taxon>Saprolegniomycetes</taxon>
        <taxon>Saprolegniales</taxon>
        <taxon>Verrucalvaceae</taxon>
        <taxon>Aphanomyces</taxon>
    </lineage>
</organism>
<dbReference type="FunFam" id="3.90.132.10:FF:000001">
    <property type="entry name" value="leishmanolysin-like peptidase isoform X2"/>
    <property type="match status" value="1"/>
</dbReference>
<evidence type="ECO:0000256" key="5">
    <source>
        <dbReference type="ARBA" id="ARBA00022833"/>
    </source>
</evidence>
<dbReference type="OrthoDB" id="527990at2759"/>
<keyword evidence="6 8" id="KW-0482">Metalloprotease</keyword>
<dbReference type="GO" id="GO:0046872">
    <property type="term" value="F:metal ion binding"/>
    <property type="evidence" value="ECO:0007669"/>
    <property type="project" value="UniProtKB-KW"/>
</dbReference>
<dbReference type="AlphaFoldDB" id="A0A485KMV9"/>
<feature type="binding site" evidence="8">
    <location>
        <position position="367"/>
    </location>
    <ligand>
        <name>Zn(2+)</name>
        <dbReference type="ChEBI" id="CHEBI:29105"/>
        <note>catalytic</note>
    </ligand>
</feature>
<evidence type="ECO:0000256" key="2">
    <source>
        <dbReference type="ARBA" id="ARBA00022670"/>
    </source>
</evidence>
<dbReference type="PANTHER" id="PTHR10942">
    <property type="entry name" value="LEISHMANOLYSIN-LIKE PEPTIDASE"/>
    <property type="match status" value="1"/>
</dbReference>
<feature type="signal peptide" evidence="10">
    <location>
        <begin position="1"/>
        <end position="20"/>
    </location>
</feature>
<evidence type="ECO:0000256" key="10">
    <source>
        <dbReference type="SAM" id="SignalP"/>
    </source>
</evidence>
<dbReference type="Gene3D" id="3.10.170.20">
    <property type="match status" value="1"/>
</dbReference>
<dbReference type="Pfam" id="PF01457">
    <property type="entry name" value="Peptidase_M8"/>
    <property type="match status" value="2"/>
</dbReference>
<feature type="compositionally biased region" description="Pro residues" evidence="9">
    <location>
        <begin position="889"/>
        <end position="902"/>
    </location>
</feature>
<feature type="compositionally biased region" description="Low complexity" evidence="9">
    <location>
        <begin position="714"/>
        <end position="756"/>
    </location>
</feature>
<feature type="chain" id="PRO_5036355429" evidence="10">
    <location>
        <begin position="21"/>
        <end position="926"/>
    </location>
</feature>
<dbReference type="PANTHER" id="PTHR10942:SF0">
    <property type="entry name" value="LEISHMANOLYSIN-LIKE PEPTIDASE"/>
    <property type="match status" value="1"/>
</dbReference>
<evidence type="ECO:0000256" key="7">
    <source>
        <dbReference type="PIRSR" id="PIRSR601577-1"/>
    </source>
</evidence>